<dbReference type="InterPro" id="IPR036869">
    <property type="entry name" value="J_dom_sf"/>
</dbReference>
<dbReference type="Proteomes" id="UP000294848">
    <property type="component" value="Unassembled WGS sequence"/>
</dbReference>
<dbReference type="Pfam" id="PF19044">
    <property type="entry name" value="P-loop_TraG"/>
    <property type="match status" value="2"/>
</dbReference>
<feature type="domain" description="J" evidence="1">
    <location>
        <begin position="581"/>
        <end position="645"/>
    </location>
</feature>
<dbReference type="InterPro" id="IPR043964">
    <property type="entry name" value="P-loop_TraG"/>
</dbReference>
<dbReference type="SUPFAM" id="SSF46565">
    <property type="entry name" value="Chaperone J-domain"/>
    <property type="match status" value="1"/>
</dbReference>
<dbReference type="PRINTS" id="PR00625">
    <property type="entry name" value="JDOMAIN"/>
</dbReference>
<comment type="caution">
    <text evidence="2">The sequence shown here is derived from an EMBL/GenBank/DDBJ whole genome shotgun (WGS) entry which is preliminary data.</text>
</comment>
<dbReference type="SUPFAM" id="SSF52540">
    <property type="entry name" value="P-loop containing nucleoside triphosphate hydrolases"/>
    <property type="match status" value="1"/>
</dbReference>
<proteinExistence type="predicted"/>
<dbReference type="CDD" id="cd06257">
    <property type="entry name" value="DnaJ"/>
    <property type="match status" value="1"/>
</dbReference>
<sequence>MSRKKIFKLPYIGIEDSDDDCHFLQGMKAESSAIIKIQNPVLQYSADPDKYMAFHYSILQVIKIIGEGHMFQKLDIFSKEPYTTGMNSGEFLQRHYDEHFEGREHAVIYSYIVITVNGQRKLNSNENQKKQASLKEKVDKVIQVLDSSGFNPTLFQKKDIDTLVLQLLSMDFKRSNIALDNIKPDNTHIGMGDYAVKCLSLIDIDRIDLPEQVSPYVERNDNEAIKGFPVDTMSFLYGTPDYDTIVYNQIIEIPKQVAEIQRLQIKRNRHNGIPDPENDLAVEDIQQMLEDVAKNNQLVVNSHFSILVKAEHKNLKKAVNSIENALFLQGIIPSKNSYNQLELFRAALPGNGVELQNYDKYLTTSDAALTFLFKEALPVSEPAPKGFSIRFTDRQGIPLSIDPADHSRDIGRINNRNKFVLGPSGSGKSFFMNALVEQYMLYNMDVVIVDTGDSYSGISSYFNGKYITWKDDKPITMNPFIINKQEYNLEKKDFLVTLIGLVWKGADGQLSQVESDVISNVVSSYYESYFNGNDEDWIYNAPIKELEEHLQNNGSDIAPLFEEAKTSLLNNFSKYNWNNEDYYSVLGVNYGATAAEIKTSYRKLAKKYHPDKNGESSDDIQFHRISIAYQVLSDPNQKKGYDLARNIDKVSLYDDGLNLDQSDSVELSNIYHGILKRETISMAKHFNVQSLSFNTFYDFSLFMIPRIIDKEEISFDFKTFRYVLRKFYRGGEFQSILNEQADSSLFDERFIVFEIDNIKEHKILFPIVTLIIMDVFIQKMRNRHQQRKTLIIEEAWKAIASPLMAGYILYLYKTVRKHNGEAIVVTQELDDIVGNAIVKDSIINNSDTICLLDQTKFKDNYDAVSALLSINQVEKRKIFTINNLDNKENRPIFKEFYMRRGAIGEVYGAEVSFFQYLTYTTEKPEKLAVETYVRNFGSYPNGLEHFSKDLKRSGLSTSAFFTFINLIGCPVNESAFSFLKAYQSKFGHLAVTTLGKHLAKKEIDISQITGGSNQSA</sequence>
<dbReference type="AlphaFoldDB" id="A0A4R6H0X8"/>
<dbReference type="InterPro" id="IPR001623">
    <property type="entry name" value="DnaJ_domain"/>
</dbReference>
<dbReference type="GO" id="GO:0005524">
    <property type="term" value="F:ATP binding"/>
    <property type="evidence" value="ECO:0007669"/>
    <property type="project" value="InterPro"/>
</dbReference>
<dbReference type="InterPro" id="IPR018253">
    <property type="entry name" value="DnaJ_domain_CS"/>
</dbReference>
<dbReference type="InterPro" id="IPR018145">
    <property type="entry name" value="CagE_TrbE_VirB_cntrl_dom"/>
</dbReference>
<evidence type="ECO:0000313" key="2">
    <source>
        <dbReference type="EMBL" id="TDO01407.1"/>
    </source>
</evidence>
<dbReference type="PANTHER" id="PTHR38467:SF1">
    <property type="entry name" value="CONJUGATIVE TRANSFER: ASSEMBLY"/>
    <property type="match status" value="1"/>
</dbReference>
<dbReference type="SMART" id="SM00271">
    <property type="entry name" value="DnaJ"/>
    <property type="match status" value="1"/>
</dbReference>
<name>A0A4R6H0X8_9BACT</name>
<evidence type="ECO:0000259" key="1">
    <source>
        <dbReference type="PROSITE" id="PS50076"/>
    </source>
</evidence>
<evidence type="ECO:0000313" key="3">
    <source>
        <dbReference type="Proteomes" id="UP000294848"/>
    </source>
</evidence>
<dbReference type="OrthoDB" id="596266at2"/>
<dbReference type="EMBL" id="SNWI01000005">
    <property type="protein sequence ID" value="TDO01407.1"/>
    <property type="molecule type" value="Genomic_DNA"/>
</dbReference>
<dbReference type="Pfam" id="PF00226">
    <property type="entry name" value="DnaJ"/>
    <property type="match status" value="1"/>
</dbReference>
<gene>
    <name evidence="2" type="ORF">DET52_105266</name>
</gene>
<accession>A0A4R6H0X8</accession>
<dbReference type="Gene3D" id="1.10.287.110">
    <property type="entry name" value="DnaJ domain"/>
    <property type="match status" value="1"/>
</dbReference>
<dbReference type="InterPro" id="IPR027417">
    <property type="entry name" value="P-loop_NTPase"/>
</dbReference>
<dbReference type="PANTHER" id="PTHR38467">
    <property type="match status" value="1"/>
</dbReference>
<organism evidence="2 3">
    <name type="scientific">Sunxiuqinia elliptica</name>
    <dbReference type="NCBI Taxonomy" id="655355"/>
    <lineage>
        <taxon>Bacteria</taxon>
        <taxon>Pseudomonadati</taxon>
        <taxon>Bacteroidota</taxon>
        <taxon>Bacteroidia</taxon>
        <taxon>Marinilabiliales</taxon>
        <taxon>Prolixibacteraceae</taxon>
        <taxon>Sunxiuqinia</taxon>
    </lineage>
</organism>
<dbReference type="InterPro" id="IPR053155">
    <property type="entry name" value="F-pilin_assembly_TraC"/>
</dbReference>
<dbReference type="PROSITE" id="PS00636">
    <property type="entry name" value="DNAJ_1"/>
    <property type="match status" value="1"/>
</dbReference>
<reference evidence="2 3" key="1">
    <citation type="submission" date="2019-03" db="EMBL/GenBank/DDBJ databases">
        <title>Freshwater and sediment microbial communities from various areas in North America, analyzing microbe dynamics in response to fracking.</title>
        <authorList>
            <person name="Lamendella R."/>
        </authorList>
    </citation>
    <scope>NUCLEOTIDE SEQUENCE [LARGE SCALE GENOMIC DNA]</scope>
    <source>
        <strain evidence="2 3">114D</strain>
    </source>
</reference>
<dbReference type="PROSITE" id="PS50076">
    <property type="entry name" value="DNAJ_2"/>
    <property type="match status" value="1"/>
</dbReference>
<dbReference type="RefSeq" id="WP_133465308.1">
    <property type="nucleotide sequence ID" value="NZ_SNWI01000005.1"/>
</dbReference>
<protein>
    <submittedName>
        <fullName evidence="2">Conjugation system TraG family ATPase</fullName>
    </submittedName>
</protein>
<dbReference type="Gene3D" id="3.40.50.300">
    <property type="entry name" value="P-loop containing nucleotide triphosphate hydrolases"/>
    <property type="match status" value="2"/>
</dbReference>
<dbReference type="Pfam" id="PF03135">
    <property type="entry name" value="CagE_TrbE_VirB"/>
    <property type="match status" value="1"/>
</dbReference>